<keyword evidence="2" id="KW-0808">Transferase</keyword>
<dbReference type="Pfam" id="PF00078">
    <property type="entry name" value="RVT_1"/>
    <property type="match status" value="1"/>
</dbReference>
<dbReference type="EC" id="2.7.7.49" evidence="1"/>
<keyword evidence="6" id="KW-0695">RNA-directed DNA polymerase</keyword>
<protein>
    <recommendedName>
        <fullName evidence="1">RNA-directed DNA polymerase</fullName>
        <ecNumber evidence="1">2.7.7.49</ecNumber>
    </recommendedName>
</protein>
<organism evidence="10 11">
    <name type="scientific">Frondihabitans sucicola</name>
    <dbReference type="NCBI Taxonomy" id="1268041"/>
    <lineage>
        <taxon>Bacteria</taxon>
        <taxon>Bacillati</taxon>
        <taxon>Actinomycetota</taxon>
        <taxon>Actinomycetes</taxon>
        <taxon>Micrococcales</taxon>
        <taxon>Microbacteriaceae</taxon>
        <taxon>Frondihabitans</taxon>
    </lineage>
</organism>
<evidence type="ECO:0000256" key="4">
    <source>
        <dbReference type="ARBA" id="ARBA00022723"/>
    </source>
</evidence>
<dbReference type="EMBL" id="AP027732">
    <property type="protein sequence ID" value="BDZ52210.1"/>
    <property type="molecule type" value="Genomic_DNA"/>
</dbReference>
<evidence type="ECO:0000256" key="8">
    <source>
        <dbReference type="SAM" id="MobiDB-lite"/>
    </source>
</evidence>
<evidence type="ECO:0000256" key="1">
    <source>
        <dbReference type="ARBA" id="ARBA00012493"/>
    </source>
</evidence>
<evidence type="ECO:0000313" key="11">
    <source>
        <dbReference type="Proteomes" id="UP001321486"/>
    </source>
</evidence>
<dbReference type="InterPro" id="IPR000477">
    <property type="entry name" value="RT_dom"/>
</dbReference>
<dbReference type="PROSITE" id="PS50878">
    <property type="entry name" value="RT_POL"/>
    <property type="match status" value="1"/>
</dbReference>
<evidence type="ECO:0000256" key="5">
    <source>
        <dbReference type="ARBA" id="ARBA00022842"/>
    </source>
</evidence>
<dbReference type="PANTHER" id="PTHR34047:SF7">
    <property type="entry name" value="RNA-DIRECTED DNA POLYMERASE"/>
    <property type="match status" value="1"/>
</dbReference>
<keyword evidence="11" id="KW-1185">Reference proteome</keyword>
<keyword evidence="5" id="KW-0460">Magnesium</keyword>
<evidence type="ECO:0000256" key="3">
    <source>
        <dbReference type="ARBA" id="ARBA00022695"/>
    </source>
</evidence>
<name>A0ABN6Y4E8_9MICO</name>
<evidence type="ECO:0000313" key="10">
    <source>
        <dbReference type="EMBL" id="BDZ52210.1"/>
    </source>
</evidence>
<feature type="compositionally biased region" description="Low complexity" evidence="8">
    <location>
        <begin position="25"/>
        <end position="39"/>
    </location>
</feature>
<gene>
    <name evidence="10" type="ORF">GCM10025867_44510</name>
</gene>
<comment type="catalytic activity">
    <reaction evidence="7">
        <text>DNA(n) + a 2'-deoxyribonucleoside 5'-triphosphate = DNA(n+1) + diphosphate</text>
        <dbReference type="Rhea" id="RHEA:22508"/>
        <dbReference type="Rhea" id="RHEA-COMP:17339"/>
        <dbReference type="Rhea" id="RHEA-COMP:17340"/>
        <dbReference type="ChEBI" id="CHEBI:33019"/>
        <dbReference type="ChEBI" id="CHEBI:61560"/>
        <dbReference type="ChEBI" id="CHEBI:173112"/>
        <dbReference type="EC" id="2.7.7.49"/>
    </reaction>
</comment>
<dbReference type="PANTHER" id="PTHR34047">
    <property type="entry name" value="NUCLEAR INTRON MATURASE 1, MITOCHONDRIAL-RELATED"/>
    <property type="match status" value="1"/>
</dbReference>
<proteinExistence type="predicted"/>
<accession>A0ABN6Y4E8</accession>
<keyword evidence="3" id="KW-0548">Nucleotidyltransferase</keyword>
<evidence type="ECO:0000256" key="7">
    <source>
        <dbReference type="ARBA" id="ARBA00048173"/>
    </source>
</evidence>
<evidence type="ECO:0000256" key="2">
    <source>
        <dbReference type="ARBA" id="ARBA00022679"/>
    </source>
</evidence>
<feature type="domain" description="Reverse transcriptase" evidence="9">
    <location>
        <begin position="184"/>
        <end position="425"/>
    </location>
</feature>
<dbReference type="PRINTS" id="PR00866">
    <property type="entry name" value="RNADNAPOLMS"/>
</dbReference>
<reference evidence="11" key="1">
    <citation type="journal article" date="2019" name="Int. J. Syst. Evol. Microbiol.">
        <title>The Global Catalogue of Microorganisms (GCM) 10K type strain sequencing project: providing services to taxonomists for standard genome sequencing and annotation.</title>
        <authorList>
            <consortium name="The Broad Institute Genomics Platform"/>
            <consortium name="The Broad Institute Genome Sequencing Center for Infectious Disease"/>
            <person name="Wu L."/>
            <person name="Ma J."/>
        </authorList>
    </citation>
    <scope>NUCLEOTIDE SEQUENCE [LARGE SCALE GENOMIC DNA]</scope>
    <source>
        <strain evidence="11">NBRC 108728</strain>
    </source>
</reference>
<keyword evidence="4" id="KW-0479">Metal-binding</keyword>
<evidence type="ECO:0000256" key="6">
    <source>
        <dbReference type="ARBA" id="ARBA00022918"/>
    </source>
</evidence>
<evidence type="ECO:0000259" key="9">
    <source>
        <dbReference type="PROSITE" id="PS50878"/>
    </source>
</evidence>
<dbReference type="InterPro" id="IPR051083">
    <property type="entry name" value="GrpII_Intron_Splice-Mob/Def"/>
</dbReference>
<sequence length="493" mass="53082">MGGTRAVPSSPGVPRGTKIEQNQTPQEAQRAARARPPAQTDESSGSRHALVGTRGSAPAPVVAAALADAFLAAPAWDVRGLTDAGFDAVGPGRRFVTLAVSGILLALPRPTVDSPRLLAASIAALPGFARAVERSGAREPIRIVSRRVVPTASVGRDIRVDTVADLAQLLGVTIGRLEWFADTKGWNRRAPEGPLQHYRYEWRRRPGRTPRLLEVPLDRLRTIQRTVLDELLVQLPVHDAAHGFVRGRTAVSGAALHTGRDVVLALDLVSFFAAVPAGRIYGIFRAAGLPEAVAHLLTGVCTHAVPSAVLARMPDGGTIDERFRLRTSLSIPHLPQGAPTSPALANLSLNRLDRRLAGLAGSVDATYTRYADDLAFSGDAPLASRVRAVLRGVEAIVVDEGHRLNTAKTRVRRQGVRQTVTGIVVNGTTSPGRAEYDRLKAILHNCVARGPASQNREDHPEFRLHLLGRIAWFEQVHPERGAGLRAEFERIAW</sequence>
<feature type="region of interest" description="Disordered" evidence="8">
    <location>
        <begin position="1"/>
        <end position="53"/>
    </location>
</feature>
<dbReference type="CDD" id="cd03487">
    <property type="entry name" value="RT_Bac_retron_II"/>
    <property type="match status" value="1"/>
</dbReference>
<dbReference type="InterPro" id="IPR000123">
    <property type="entry name" value="Reverse_transcriptase_msDNA"/>
</dbReference>
<dbReference type="Proteomes" id="UP001321486">
    <property type="component" value="Chromosome"/>
</dbReference>